<keyword evidence="2" id="KW-0067">ATP-binding</keyword>
<dbReference type="RefSeq" id="WP_055270133.1">
    <property type="nucleotide sequence ID" value="NZ_CAXKYA010000009.1"/>
</dbReference>
<dbReference type="PRINTS" id="PR01590">
    <property type="entry name" value="HTHFIS"/>
</dbReference>
<evidence type="ECO:0000256" key="1">
    <source>
        <dbReference type="ARBA" id="ARBA00022741"/>
    </source>
</evidence>
<dbReference type="EMBL" id="CP103141">
    <property type="protein sequence ID" value="UVQ76992.1"/>
    <property type="molecule type" value="Genomic_DNA"/>
</dbReference>
<dbReference type="InterPro" id="IPR025944">
    <property type="entry name" value="Sigma_54_int_dom_CS"/>
</dbReference>
<accession>A0A642MIP9</accession>
<dbReference type="InterPro" id="IPR025662">
    <property type="entry name" value="Sigma_54_int_dom_ATP-bd_1"/>
</dbReference>
<evidence type="ECO:0000256" key="4">
    <source>
        <dbReference type="ARBA" id="ARBA00023125"/>
    </source>
</evidence>
<dbReference type="Proteomes" id="UP000095606">
    <property type="component" value="Unassembled WGS sequence"/>
</dbReference>
<dbReference type="PROSITE" id="PS00688">
    <property type="entry name" value="SIGMA54_INTERACT_3"/>
    <property type="match status" value="1"/>
</dbReference>
<dbReference type="PANTHER" id="PTHR32071">
    <property type="entry name" value="TRANSCRIPTIONAL REGULATORY PROTEIN"/>
    <property type="match status" value="1"/>
</dbReference>
<dbReference type="Gene3D" id="1.10.10.60">
    <property type="entry name" value="Homeodomain-like"/>
    <property type="match status" value="1"/>
</dbReference>
<organism evidence="7 9">
    <name type="scientific">Bacteroides faecis</name>
    <dbReference type="NCBI Taxonomy" id="674529"/>
    <lineage>
        <taxon>Bacteria</taxon>
        <taxon>Pseudomonadati</taxon>
        <taxon>Bacteroidota</taxon>
        <taxon>Bacteroidia</taxon>
        <taxon>Bacteroidales</taxon>
        <taxon>Bacteroidaceae</taxon>
        <taxon>Bacteroides</taxon>
    </lineage>
</organism>
<dbReference type="InterPro" id="IPR027417">
    <property type="entry name" value="P-loop_NTPase"/>
</dbReference>
<dbReference type="Pfam" id="PF25601">
    <property type="entry name" value="AAA_lid_14"/>
    <property type="match status" value="1"/>
</dbReference>
<evidence type="ECO:0000256" key="2">
    <source>
        <dbReference type="ARBA" id="ARBA00022840"/>
    </source>
</evidence>
<dbReference type="AlphaFoldDB" id="A0A174Q638"/>
<protein>
    <submittedName>
        <fullName evidence="7 8">Transcriptional regulator</fullName>
    </submittedName>
</protein>
<evidence type="ECO:0000256" key="3">
    <source>
        <dbReference type="ARBA" id="ARBA00023015"/>
    </source>
</evidence>
<keyword evidence="4" id="KW-0238">DNA-binding</keyword>
<keyword evidence="1" id="KW-0547">Nucleotide-binding</keyword>
<reference evidence="8" key="2">
    <citation type="submission" date="2022-08" db="EMBL/GenBank/DDBJ databases">
        <title>Genome Sequencing of Bacteroides fragilis Group Isolates with Nanopore Technology.</title>
        <authorList>
            <person name="Tisza M.J."/>
            <person name="Smith D."/>
            <person name="Dekker J.P."/>
        </authorList>
    </citation>
    <scope>NUCLEOTIDE SEQUENCE</scope>
    <source>
        <strain evidence="8">BFG-527</strain>
    </source>
</reference>
<dbReference type="SUPFAM" id="SSF46689">
    <property type="entry name" value="Homeodomain-like"/>
    <property type="match status" value="1"/>
</dbReference>
<dbReference type="SUPFAM" id="SSF52540">
    <property type="entry name" value="P-loop containing nucleoside triphosphate hydrolases"/>
    <property type="match status" value="1"/>
</dbReference>
<keyword evidence="5" id="KW-0804">Transcription</keyword>
<evidence type="ECO:0000313" key="8">
    <source>
        <dbReference type="EMBL" id="UVQ76992.1"/>
    </source>
</evidence>
<dbReference type="InterPro" id="IPR002197">
    <property type="entry name" value="HTH_Fis"/>
</dbReference>
<dbReference type="Pfam" id="PF00158">
    <property type="entry name" value="Sigma54_activat"/>
    <property type="match status" value="1"/>
</dbReference>
<dbReference type="PROSITE" id="PS00676">
    <property type="entry name" value="SIGMA54_INTERACT_2"/>
    <property type="match status" value="1"/>
</dbReference>
<dbReference type="Proteomes" id="UP001060104">
    <property type="component" value="Chromosome"/>
</dbReference>
<gene>
    <name evidence="7" type="primary">ntrC_1</name>
    <name evidence="7" type="ORF">ERS852461_03093</name>
    <name evidence="8" type="ORF">NXY30_11775</name>
</gene>
<evidence type="ECO:0000313" key="7">
    <source>
        <dbReference type="EMBL" id="CUP66398.1"/>
    </source>
</evidence>
<dbReference type="InterPro" id="IPR009057">
    <property type="entry name" value="Homeodomain-like_sf"/>
</dbReference>
<dbReference type="InterPro" id="IPR002078">
    <property type="entry name" value="Sigma_54_int"/>
</dbReference>
<dbReference type="InterPro" id="IPR058031">
    <property type="entry name" value="AAA_lid_NorR"/>
</dbReference>
<proteinExistence type="predicted"/>
<accession>A0A174Q638</accession>
<dbReference type="GO" id="GO:0006355">
    <property type="term" value="P:regulation of DNA-templated transcription"/>
    <property type="evidence" value="ECO:0007669"/>
    <property type="project" value="InterPro"/>
</dbReference>
<sequence>MTKAEIQQVKQRFGIIGNTEALSRAIDVAIQVAPTDLSVLITGESGVGKESFPQIIHQYSRRKHGQYIAVNCGAIPEGTIDSELFGHEKGAFTGAIGERKGYFGEADGGTIFLDEVGELPLPTQARLLRVLESGEFIKVGSSKVQKTDVRIVAATNVNLTQAIAEGRFREDLYYRLNTVPIQIPPLRERGDDVWLLFRKFAADFAEKYRMPAIQLTEDAKKELVAYPWPGNVRQLKNITEQISIIETNREITAAILRTYLPVQNTQRLPALFGTREGKGFESEREILYSVLFDMRQEVAELKKMVHNMMAERAGQVGQMGQVVATPVVTTTHQPSVPAIIHAVQPSVCPKEDDDDIQDTEEYVEETLSLDEVEKEMIRKALERHHGKRKSAAKDLNISERTLYRKIKEYELD</sequence>
<name>A0A174Q638_9BACE</name>
<dbReference type="InterPro" id="IPR025943">
    <property type="entry name" value="Sigma_54_int_dom_ATP-bd_2"/>
</dbReference>
<dbReference type="Gene3D" id="1.10.8.60">
    <property type="match status" value="1"/>
</dbReference>
<dbReference type="GeneID" id="69589164"/>
<keyword evidence="3" id="KW-0805">Transcription regulation</keyword>
<dbReference type="FunFam" id="3.40.50.300:FF:000006">
    <property type="entry name" value="DNA-binding transcriptional regulator NtrC"/>
    <property type="match status" value="1"/>
</dbReference>
<evidence type="ECO:0000259" key="6">
    <source>
        <dbReference type="PROSITE" id="PS50045"/>
    </source>
</evidence>
<feature type="domain" description="Sigma-54 factor interaction" evidence="6">
    <location>
        <begin position="15"/>
        <end position="244"/>
    </location>
</feature>
<dbReference type="Gene3D" id="3.40.50.300">
    <property type="entry name" value="P-loop containing nucleotide triphosphate hydrolases"/>
    <property type="match status" value="1"/>
</dbReference>
<dbReference type="Pfam" id="PF02954">
    <property type="entry name" value="HTH_8"/>
    <property type="match status" value="1"/>
</dbReference>
<dbReference type="GO" id="GO:0005524">
    <property type="term" value="F:ATP binding"/>
    <property type="evidence" value="ECO:0007669"/>
    <property type="project" value="UniProtKB-KW"/>
</dbReference>
<dbReference type="PROSITE" id="PS00675">
    <property type="entry name" value="SIGMA54_INTERACT_1"/>
    <property type="match status" value="1"/>
</dbReference>
<dbReference type="PANTHER" id="PTHR32071:SF121">
    <property type="entry name" value="SIGMA L-DEPENDENT TRANSCRIPTIONAL REGULATOR YQIR-RELATED"/>
    <property type="match status" value="1"/>
</dbReference>
<dbReference type="SMART" id="SM00382">
    <property type="entry name" value="AAA"/>
    <property type="match status" value="1"/>
</dbReference>
<reference evidence="7 9" key="1">
    <citation type="submission" date="2015-09" db="EMBL/GenBank/DDBJ databases">
        <authorList>
            <consortium name="Pathogen Informatics"/>
        </authorList>
    </citation>
    <scope>NUCLEOTIDE SEQUENCE [LARGE SCALE GENOMIC DNA]</scope>
    <source>
        <strain evidence="7 9">2789STDY5834846</strain>
    </source>
</reference>
<evidence type="ECO:0000256" key="5">
    <source>
        <dbReference type="ARBA" id="ARBA00023163"/>
    </source>
</evidence>
<evidence type="ECO:0000313" key="10">
    <source>
        <dbReference type="Proteomes" id="UP001060104"/>
    </source>
</evidence>
<dbReference type="GO" id="GO:0043565">
    <property type="term" value="F:sequence-specific DNA binding"/>
    <property type="evidence" value="ECO:0007669"/>
    <property type="project" value="InterPro"/>
</dbReference>
<dbReference type="InterPro" id="IPR003593">
    <property type="entry name" value="AAA+_ATPase"/>
</dbReference>
<dbReference type="EMBL" id="CZAE01000015">
    <property type="protein sequence ID" value="CUP66398.1"/>
    <property type="molecule type" value="Genomic_DNA"/>
</dbReference>
<dbReference type="CDD" id="cd00009">
    <property type="entry name" value="AAA"/>
    <property type="match status" value="1"/>
</dbReference>
<dbReference type="PROSITE" id="PS50045">
    <property type="entry name" value="SIGMA54_INTERACT_4"/>
    <property type="match status" value="1"/>
</dbReference>
<evidence type="ECO:0000313" key="9">
    <source>
        <dbReference type="Proteomes" id="UP000095606"/>
    </source>
</evidence>
<keyword evidence="10" id="KW-1185">Reference proteome</keyword>